<feature type="transmembrane region" description="Helical" evidence="1">
    <location>
        <begin position="12"/>
        <end position="34"/>
    </location>
</feature>
<keyword evidence="3" id="KW-1185">Reference proteome</keyword>
<dbReference type="InterPro" id="IPR045584">
    <property type="entry name" value="Pilin-like"/>
</dbReference>
<dbReference type="RefSeq" id="WP_349243037.1">
    <property type="nucleotide sequence ID" value="NZ_JASCXX010000001.1"/>
</dbReference>
<evidence type="ECO:0008006" key="4">
    <source>
        <dbReference type="Google" id="ProtNLM"/>
    </source>
</evidence>
<evidence type="ECO:0000256" key="1">
    <source>
        <dbReference type="SAM" id="Phobius"/>
    </source>
</evidence>
<proteinExistence type="predicted"/>
<comment type="caution">
    <text evidence="2">The sequence shown here is derived from an EMBL/GenBank/DDBJ whole genome shotgun (WGS) entry which is preliminary data.</text>
</comment>
<keyword evidence="1" id="KW-0472">Membrane</keyword>
<name>A0AAW6TT05_9BACT</name>
<dbReference type="Gene3D" id="3.30.700.10">
    <property type="entry name" value="Glycoprotein, Type 4 Pilin"/>
    <property type="match status" value="1"/>
</dbReference>
<evidence type="ECO:0000313" key="3">
    <source>
        <dbReference type="Proteomes" id="UP001431776"/>
    </source>
</evidence>
<reference evidence="2" key="1">
    <citation type="submission" date="2023-05" db="EMBL/GenBank/DDBJ databases">
        <title>Anaerotaeda fermentans gen. nov., sp. nov., a novel anaerobic planctomycete of the new family within the order Sedimentisphaerales isolated from Taman Peninsula, Russia.</title>
        <authorList>
            <person name="Khomyakova M.A."/>
            <person name="Merkel A.Y."/>
            <person name="Slobodkin A.I."/>
        </authorList>
    </citation>
    <scope>NUCLEOTIDE SEQUENCE</scope>
    <source>
        <strain evidence="2">M17dextr</strain>
    </source>
</reference>
<keyword evidence="1" id="KW-1133">Transmembrane helix</keyword>
<evidence type="ECO:0000313" key="2">
    <source>
        <dbReference type="EMBL" id="MDI6447627.1"/>
    </source>
</evidence>
<accession>A0AAW6TT05</accession>
<sequence length="294" mass="32061">MKPVANPARTHRAFTIVELLTVMSIIVVLIGLLVPALNKVRQYATGVRQMAQLQSIAVGIELFSNEFSGYPDSGALDSDGAAYCGAMKLSEAIMGRDLLGVHSNSAFRRSGLDSTGSLQLYPPNPSASNLSARKGPYLQAENANAYRLESIYGSNVGSFLPSVFVLCDVFERNMASGQKTGMPILYYKANTANNLHDPNVASSMTATDSRGNIYNYYDNQALIALGKPWESSGAGQTPHNLADPLRFYRNTRSEKIITTARPYRPDSYILISAGPDGEYGTADDICNFSWKYRE</sequence>
<organism evidence="2 3">
    <name type="scientific">Anaerobaca lacustris</name>
    <dbReference type="NCBI Taxonomy" id="3044600"/>
    <lineage>
        <taxon>Bacteria</taxon>
        <taxon>Pseudomonadati</taxon>
        <taxon>Planctomycetota</taxon>
        <taxon>Phycisphaerae</taxon>
        <taxon>Sedimentisphaerales</taxon>
        <taxon>Anaerobacaceae</taxon>
        <taxon>Anaerobaca</taxon>
    </lineage>
</organism>
<gene>
    <name evidence="2" type="ORF">QJ522_01120</name>
</gene>
<dbReference type="SUPFAM" id="SSF54523">
    <property type="entry name" value="Pili subunits"/>
    <property type="match status" value="1"/>
</dbReference>
<dbReference type="AlphaFoldDB" id="A0AAW6TT05"/>
<keyword evidence="1" id="KW-0812">Transmembrane</keyword>
<dbReference type="Proteomes" id="UP001431776">
    <property type="component" value="Unassembled WGS sequence"/>
</dbReference>
<dbReference type="EMBL" id="JASCXX010000001">
    <property type="protein sequence ID" value="MDI6447627.1"/>
    <property type="molecule type" value="Genomic_DNA"/>
</dbReference>
<protein>
    <recommendedName>
        <fullName evidence="4">Prepilin-type N-terminal cleavage/methylation domain-containing protein</fullName>
    </recommendedName>
</protein>